<dbReference type="AlphaFoldDB" id="A0A931IK00"/>
<reference evidence="2" key="1">
    <citation type="submission" date="2020-11" db="EMBL/GenBank/DDBJ databases">
        <title>Nocardia NEAU-351.nov., a novel actinomycete isolated from the cow dung.</title>
        <authorList>
            <person name="Zhang X."/>
        </authorList>
    </citation>
    <scope>NUCLEOTIDE SEQUENCE</scope>
    <source>
        <strain evidence="2">NEAU-351</strain>
    </source>
</reference>
<sequence length="159" mass="16967">MNAMIRKTIAVASTLVAMAMVGPAFAHAYEQGGDGNAADCKDAYVVASRPITGERGPTKGNVIGYLELRWSWQCHANWARVVLFGGLYSSSVTVRQEITVAGRTAISEDGGIYTGENGTSAWTRYVRPENPESAACVQASVSSDFGTLNFHTVGTHFCV</sequence>
<proteinExistence type="predicted"/>
<accession>A0A931IK00</accession>
<gene>
    <name evidence="2" type="ORF">IT779_34595</name>
</gene>
<evidence type="ECO:0000313" key="2">
    <source>
        <dbReference type="EMBL" id="MBH0781412.1"/>
    </source>
</evidence>
<name>A0A931IK00_9NOCA</name>
<feature type="signal peptide" evidence="1">
    <location>
        <begin position="1"/>
        <end position="28"/>
    </location>
</feature>
<keyword evidence="3" id="KW-1185">Reference proteome</keyword>
<comment type="caution">
    <text evidence="2">The sequence shown here is derived from an EMBL/GenBank/DDBJ whole genome shotgun (WGS) entry which is preliminary data.</text>
</comment>
<feature type="chain" id="PRO_5037532768" evidence="1">
    <location>
        <begin position="29"/>
        <end position="159"/>
    </location>
</feature>
<dbReference type="EMBL" id="JADMLG010000024">
    <property type="protein sequence ID" value="MBH0781412.1"/>
    <property type="molecule type" value="Genomic_DNA"/>
</dbReference>
<keyword evidence="1" id="KW-0732">Signal</keyword>
<evidence type="ECO:0000313" key="3">
    <source>
        <dbReference type="Proteomes" id="UP000655751"/>
    </source>
</evidence>
<evidence type="ECO:0000256" key="1">
    <source>
        <dbReference type="SAM" id="SignalP"/>
    </source>
</evidence>
<dbReference type="Proteomes" id="UP000655751">
    <property type="component" value="Unassembled WGS sequence"/>
</dbReference>
<protein>
    <submittedName>
        <fullName evidence="2">DUF2690 domain-containing protein</fullName>
    </submittedName>
</protein>
<organism evidence="2 3">
    <name type="scientific">Nocardia bovistercoris</name>
    <dbReference type="NCBI Taxonomy" id="2785916"/>
    <lineage>
        <taxon>Bacteria</taxon>
        <taxon>Bacillati</taxon>
        <taxon>Actinomycetota</taxon>
        <taxon>Actinomycetes</taxon>
        <taxon>Mycobacteriales</taxon>
        <taxon>Nocardiaceae</taxon>
        <taxon>Nocardia</taxon>
    </lineage>
</organism>